<dbReference type="EMBL" id="JABXXR010000241">
    <property type="protein sequence ID" value="NVN42009.1"/>
    <property type="molecule type" value="Genomic_DNA"/>
</dbReference>
<dbReference type="CDD" id="cd03819">
    <property type="entry name" value="GT4_WavL-like"/>
    <property type="match status" value="1"/>
</dbReference>
<comment type="caution">
    <text evidence="3">The sequence shown here is derived from an EMBL/GenBank/DDBJ whole genome shotgun (WGS) entry which is preliminary data.</text>
</comment>
<dbReference type="PANTHER" id="PTHR12526:SF636">
    <property type="entry name" value="BLL3647 PROTEIN"/>
    <property type="match status" value="1"/>
</dbReference>
<dbReference type="GO" id="GO:0016757">
    <property type="term" value="F:glycosyltransferase activity"/>
    <property type="evidence" value="ECO:0007669"/>
    <property type="project" value="InterPro"/>
</dbReference>
<dbReference type="Gene3D" id="3.40.50.2000">
    <property type="entry name" value="Glycogen Phosphorylase B"/>
    <property type="match status" value="2"/>
</dbReference>
<proteinExistence type="predicted"/>
<sequence length="395" mass="42215">MSDSLRPPVILQVLPALHGGGVERGTIEMVQAIAGAGGVPLVASRGGRLVPLIGRAGGRHSVLPLHRKSPWAVWRNARRLAALIRAEGVALVHARSRAPAWAAWLACRATGVPLVTTWHGVHHDSFPGKRLYNGVLARGERVIAISHFMAARLTARYGLGQGRLRIIPRGADTRQFDPACVRGDRMQALAEAWDLPDDAAVIMLPARLTRWKGHLILIEALARLAREDGVPPWVCVFVGEGARPGTRKGRFTAEIVARARAAGIGARIRFAGHCQDMPAALMLARVVVVPSLRPEPFGRAVIEAQAMERVVIVANHGGAAETVIAGQTGIPVPPDDAQALCDALRVTLDAPDEALAAMGWHARQHVLAHFTTTAMQQATLRVYDEVLGTALAPAS</sequence>
<reference evidence="3 4" key="1">
    <citation type="submission" date="2020-06" db="EMBL/GenBank/DDBJ databases">
        <title>Description of novel acetic acid bacteria.</title>
        <authorList>
            <person name="Sombolestani A."/>
        </authorList>
    </citation>
    <scope>NUCLEOTIDE SEQUENCE [LARGE SCALE GENOMIC DNA]</scope>
    <source>
        <strain evidence="3 4">LMG 27010</strain>
    </source>
</reference>
<dbReference type="Pfam" id="PF00534">
    <property type="entry name" value="Glycos_transf_1"/>
    <property type="match status" value="1"/>
</dbReference>
<evidence type="ECO:0000313" key="4">
    <source>
        <dbReference type="Proteomes" id="UP000585665"/>
    </source>
</evidence>
<dbReference type="Pfam" id="PF13439">
    <property type="entry name" value="Glyco_transf_4"/>
    <property type="match status" value="1"/>
</dbReference>
<dbReference type="Proteomes" id="UP000585665">
    <property type="component" value="Unassembled WGS sequence"/>
</dbReference>
<organism evidence="3 4">
    <name type="scientific">Ameyamaea chiangmaiensis</name>
    <dbReference type="NCBI Taxonomy" id="442969"/>
    <lineage>
        <taxon>Bacteria</taxon>
        <taxon>Pseudomonadati</taxon>
        <taxon>Pseudomonadota</taxon>
        <taxon>Alphaproteobacteria</taxon>
        <taxon>Acetobacterales</taxon>
        <taxon>Acetobacteraceae</taxon>
        <taxon>Ameyamaea</taxon>
    </lineage>
</organism>
<dbReference type="PANTHER" id="PTHR12526">
    <property type="entry name" value="GLYCOSYLTRANSFERASE"/>
    <property type="match status" value="1"/>
</dbReference>
<accession>A0A850PH82</accession>
<feature type="domain" description="Glycosyltransferase subfamily 4-like N-terminal" evidence="2">
    <location>
        <begin position="20"/>
        <end position="174"/>
    </location>
</feature>
<gene>
    <name evidence="3" type="ORF">HUK82_15785</name>
</gene>
<keyword evidence="3" id="KW-0808">Transferase</keyword>
<keyword evidence="4" id="KW-1185">Reference proteome</keyword>
<dbReference type="RefSeq" id="WP_176614847.1">
    <property type="nucleotide sequence ID" value="NZ_JABXXR010000241.1"/>
</dbReference>
<dbReference type="InterPro" id="IPR028098">
    <property type="entry name" value="Glyco_trans_4-like_N"/>
</dbReference>
<evidence type="ECO:0000313" key="3">
    <source>
        <dbReference type="EMBL" id="NVN42009.1"/>
    </source>
</evidence>
<dbReference type="SUPFAM" id="SSF53756">
    <property type="entry name" value="UDP-Glycosyltransferase/glycogen phosphorylase"/>
    <property type="match status" value="1"/>
</dbReference>
<evidence type="ECO:0000259" key="1">
    <source>
        <dbReference type="Pfam" id="PF00534"/>
    </source>
</evidence>
<feature type="domain" description="Glycosyl transferase family 1" evidence="1">
    <location>
        <begin position="191"/>
        <end position="363"/>
    </location>
</feature>
<name>A0A850PH82_9PROT</name>
<protein>
    <submittedName>
        <fullName evidence="3">Glycosyltransferase family 4 protein</fullName>
    </submittedName>
</protein>
<evidence type="ECO:0000259" key="2">
    <source>
        <dbReference type="Pfam" id="PF13439"/>
    </source>
</evidence>
<dbReference type="AlphaFoldDB" id="A0A850PH82"/>
<dbReference type="InterPro" id="IPR001296">
    <property type="entry name" value="Glyco_trans_1"/>
</dbReference>